<dbReference type="InterPro" id="IPR006530">
    <property type="entry name" value="YD"/>
</dbReference>
<dbReference type="RefSeq" id="WP_168963203.1">
    <property type="nucleotide sequence ID" value="NZ_JABAEW010000032.1"/>
</dbReference>
<dbReference type="EMBL" id="JABAEW010000032">
    <property type="protein sequence ID" value="NMD87917.1"/>
    <property type="molecule type" value="Genomic_DNA"/>
</dbReference>
<dbReference type="NCBIfam" id="TIGR01643">
    <property type="entry name" value="YD_repeat_2x"/>
    <property type="match status" value="4"/>
</dbReference>
<feature type="domain" description="Teneurin-like YD-shell" evidence="2">
    <location>
        <begin position="829"/>
        <end position="957"/>
    </location>
</feature>
<dbReference type="Gene3D" id="2.180.10.10">
    <property type="entry name" value="RHS repeat-associated core"/>
    <property type="match status" value="2"/>
</dbReference>
<dbReference type="Pfam" id="PF05593">
    <property type="entry name" value="RHS_repeat"/>
    <property type="match status" value="1"/>
</dbReference>
<sequence length="1276" mass="141691">MNLARQVQCWAIGLTMAAGSLMGYGAEQLNFRSSPMTAGKASLSENGYIVSRELGGANFSPELRYPVQLIYRSDSADAGLFGTSWRSPQLESSAIPEKDGVLWTTPWGEKIRFFAKTKDKEALDLYKDAMKGPKPYFSPYSEWEADGKEGNWIFYGKRTLEGWKLAYRDAKLIAITAPSGRKIEFGYYDGRPTAVTQDGKAFLELSYDGNLVKELKINGVAHQITYASGKLLVLPETVNGKAAELMRARLTAIASTGTAPVQFGYDKDGYLAVVKQDKFVDKIAVEHETEAQRLNYLKAVAEKQKPQRIAVAGRIKADRFFNYRYLSDKPGQLVLTDRAKREAKFDYNAETGIFKTTGFNGLTQTIYYFKRYDVAYNGKVRQIVDGRDRVVVSYRYDKLTGQVSRIRDIAGNEIYFTSNKLGEVELVERRAANQLKREPVAAFRYDAKRNPIASMQLDQSGKPAVETRIRYNAYNQPTNVSDGQSETSIVYNRNGYPSRVGNVFEQFTNFEYDRYNRLISATAPNGVTTKYVYDEAGRIAKMARLDGEELLSSLEIAYNRQGLPAQYRDHKGRVKSAEYNELGKVVKEFLPNETSVEYLYDSIGQLAKVLDQNRHEINFNYNGFGLAAKRTAENQLTSYLHDKNGMLSAVISRFADQKQADRKIGYEYDDCDRLVKADYGKGQVETFRYDSWGKLIASSKVDANSKRSATYAYDYFGRMTEKVETAVENGKESKTVSRYAYNNYGQRTGRVTTADGVTFSEKREYDEFGRLAKIVSASDTVTYAYNTKNQLVTRTTNGIAVRYSYTKLGQLAAKSIAGMEDAANLKYFYDKDGTISSREVGGVKQSYRYDKIGQLLAVVDPAGNEVEKYVYDPAGNILSKTVAGKTTTYTYDKANQLVSSKNADGKVTKYEYDAAGRMVKEGEKTFAYGWLDKVMQVAENGKTTQTYTYDMLGQLATADYGDSRETFLWDGLALLSRNNLKYVNEPAVTGGNPILAGDKMLFDDMLGNTLGVKDGEKFSAIDRDTFGELKPGEKPNLAVNFFTGKPEIDGLGYSFLFRNYRADLGKWQTIDPAGYPDGWNNLAYCNNGFTTSVDPLGLEIEFKITGASNYNDTSNGVNVTGETGGRLYRLKVTTNCSPSSSGWSSSITVSVSANGTVYTRDSNGNEWKQDVSGTGSTSITFTSGLDGINSSSSNGYDITLSHKGGQKSTGFSTTLTLNVSGITWNSKPNADKYIYGTMKVALGVSDANIAAGGKDKNSEFTNKGQTIFSISVRKPE</sequence>
<organism evidence="3 4">
    <name type="scientific">Victivallis vadensis</name>
    <dbReference type="NCBI Taxonomy" id="172901"/>
    <lineage>
        <taxon>Bacteria</taxon>
        <taxon>Pseudomonadati</taxon>
        <taxon>Lentisphaerota</taxon>
        <taxon>Lentisphaeria</taxon>
        <taxon>Victivallales</taxon>
        <taxon>Victivallaceae</taxon>
        <taxon>Victivallis</taxon>
    </lineage>
</organism>
<dbReference type="InterPro" id="IPR056823">
    <property type="entry name" value="TEN-like_YD-shell"/>
</dbReference>
<dbReference type="InterPro" id="IPR022385">
    <property type="entry name" value="Rhs_assc_core"/>
</dbReference>
<dbReference type="AlphaFoldDB" id="A0A848B0Y6"/>
<dbReference type="PANTHER" id="PTHR32305">
    <property type="match status" value="1"/>
</dbReference>
<keyword evidence="1" id="KW-0677">Repeat</keyword>
<evidence type="ECO:0000259" key="2">
    <source>
        <dbReference type="Pfam" id="PF25023"/>
    </source>
</evidence>
<dbReference type="NCBIfam" id="TIGR03696">
    <property type="entry name" value="Rhs_assc_core"/>
    <property type="match status" value="1"/>
</dbReference>
<dbReference type="InterPro" id="IPR050708">
    <property type="entry name" value="T6SS_VgrG/RHS"/>
</dbReference>
<dbReference type="PANTHER" id="PTHR32305:SF15">
    <property type="entry name" value="PROTEIN RHSA-RELATED"/>
    <property type="match status" value="1"/>
</dbReference>
<evidence type="ECO:0000313" key="4">
    <source>
        <dbReference type="Proteomes" id="UP000576225"/>
    </source>
</evidence>
<dbReference type="InterPro" id="IPR031325">
    <property type="entry name" value="RHS_repeat"/>
</dbReference>
<comment type="caution">
    <text evidence="3">The sequence shown here is derived from an EMBL/GenBank/DDBJ whole genome shotgun (WGS) entry which is preliminary data.</text>
</comment>
<name>A0A848B0Y6_9BACT</name>
<gene>
    <name evidence="3" type="ORF">HF882_15120</name>
</gene>
<accession>A0A848B0Y6</accession>
<dbReference type="Proteomes" id="UP000576225">
    <property type="component" value="Unassembled WGS sequence"/>
</dbReference>
<proteinExistence type="predicted"/>
<evidence type="ECO:0000256" key="1">
    <source>
        <dbReference type="ARBA" id="ARBA00022737"/>
    </source>
</evidence>
<dbReference type="Pfam" id="PF25023">
    <property type="entry name" value="TEN_YD-shell"/>
    <property type="match status" value="1"/>
</dbReference>
<evidence type="ECO:0000313" key="3">
    <source>
        <dbReference type="EMBL" id="NMD87917.1"/>
    </source>
</evidence>
<reference evidence="3 4" key="1">
    <citation type="submission" date="2020-04" db="EMBL/GenBank/DDBJ databases">
        <authorList>
            <person name="Hitch T.C.A."/>
            <person name="Wylensek D."/>
            <person name="Clavel T."/>
        </authorList>
    </citation>
    <scope>NUCLEOTIDE SEQUENCE [LARGE SCALE GENOMIC DNA]</scope>
    <source>
        <strain evidence="3 4">COR2-253-APC-1A</strain>
    </source>
</reference>
<protein>
    <submittedName>
        <fullName evidence="3">RHS repeat protein</fullName>
    </submittedName>
</protein>